<reference evidence="1 2" key="1">
    <citation type="journal article" date="2024" name="Nat. Commun.">
        <title>Phylogenomics reveals the evolutionary origins of lichenization in chlorophyte algae.</title>
        <authorList>
            <person name="Puginier C."/>
            <person name="Libourel C."/>
            <person name="Otte J."/>
            <person name="Skaloud P."/>
            <person name="Haon M."/>
            <person name="Grisel S."/>
            <person name="Petersen M."/>
            <person name="Berrin J.G."/>
            <person name="Delaux P.M."/>
            <person name="Dal Grande F."/>
            <person name="Keller J."/>
        </authorList>
    </citation>
    <scope>NUCLEOTIDE SEQUENCE [LARGE SCALE GENOMIC DNA]</scope>
    <source>
        <strain evidence="1 2">SAG 2036</strain>
    </source>
</reference>
<gene>
    <name evidence="1" type="ORF">WJX73_000049</name>
</gene>
<proteinExistence type="predicted"/>
<sequence>MNASDTVTVESVSDCQRAQDSWHQLHRKSLPIYIKIRSRQITAENMQRFAAALLIVAAFSQVSASLYGPEQCVVFNDIPNELVKCSGAHPVSACSGPSGCTSISNSRDCMSAVCCCSRAPEAMQAKPTKALTVSRRMAQEQPLPLPVPGAPAAGPIPELAPAEGPVPQHLPLAKPLPSEPAAPCLANITYGSVWEEDGGYLNSVNVVLTNLLPKTISIPYTVVISKAGWDDVIQSWNWEAQIEKLNFVSGNFTYGSWQDLQGKGLSSSYFGAIIKSTEPEFTPQDLTLNGVNCKITT</sequence>
<keyword evidence="2" id="KW-1185">Reference proteome</keyword>
<dbReference type="EMBL" id="JALJOQ010000087">
    <property type="protein sequence ID" value="KAK9799756.1"/>
    <property type="molecule type" value="Genomic_DNA"/>
</dbReference>
<protein>
    <submittedName>
        <fullName evidence="1">Uncharacterized protein</fullName>
    </submittedName>
</protein>
<dbReference type="AlphaFoldDB" id="A0AAW1NXK2"/>
<accession>A0AAW1NXK2</accession>
<comment type="caution">
    <text evidence="1">The sequence shown here is derived from an EMBL/GenBank/DDBJ whole genome shotgun (WGS) entry which is preliminary data.</text>
</comment>
<evidence type="ECO:0000313" key="1">
    <source>
        <dbReference type="EMBL" id="KAK9799756.1"/>
    </source>
</evidence>
<dbReference type="Proteomes" id="UP001465755">
    <property type="component" value="Unassembled WGS sequence"/>
</dbReference>
<evidence type="ECO:0000313" key="2">
    <source>
        <dbReference type="Proteomes" id="UP001465755"/>
    </source>
</evidence>
<organism evidence="1 2">
    <name type="scientific">Symbiochloris irregularis</name>
    <dbReference type="NCBI Taxonomy" id="706552"/>
    <lineage>
        <taxon>Eukaryota</taxon>
        <taxon>Viridiplantae</taxon>
        <taxon>Chlorophyta</taxon>
        <taxon>core chlorophytes</taxon>
        <taxon>Trebouxiophyceae</taxon>
        <taxon>Trebouxiales</taxon>
        <taxon>Trebouxiaceae</taxon>
        <taxon>Symbiochloris</taxon>
    </lineage>
</organism>
<name>A0AAW1NXK2_9CHLO</name>